<dbReference type="SUPFAM" id="SSF90229">
    <property type="entry name" value="CCCH zinc finger"/>
    <property type="match status" value="3"/>
</dbReference>
<feature type="zinc finger region" description="C3H1-type" evidence="5">
    <location>
        <begin position="394"/>
        <end position="420"/>
    </location>
</feature>
<feature type="compositionally biased region" description="Basic and acidic residues" evidence="6">
    <location>
        <begin position="1"/>
        <end position="13"/>
    </location>
</feature>
<dbReference type="GO" id="GO:0045892">
    <property type="term" value="P:negative regulation of DNA-templated transcription"/>
    <property type="evidence" value="ECO:0007669"/>
    <property type="project" value="InterPro"/>
</dbReference>
<keyword evidence="1 5" id="KW-0479">Metal-binding</keyword>
<protein>
    <submittedName>
        <fullName evidence="9">C3H1-type domain-containing protein</fullName>
    </submittedName>
</protein>
<feature type="compositionally biased region" description="Gly residues" evidence="6">
    <location>
        <begin position="89"/>
        <end position="102"/>
    </location>
</feature>
<feature type="compositionally biased region" description="Low complexity" evidence="6">
    <location>
        <begin position="103"/>
        <end position="112"/>
    </location>
</feature>
<name>A0A915LVS3_MELJA</name>
<dbReference type="WBParaSite" id="scaffold1788_cov258.g3637">
    <property type="protein sequence ID" value="scaffold1788_cov258.g3637"/>
    <property type="gene ID" value="scaffold1788_cov258.g3637"/>
</dbReference>
<sequence>MEEEFIKGDKESIEDVGEGEPEEGEIMDDEEEKNQIIIKKEEKQQREIKQKISESEKIKEGKESSPNHSSSLQSSEQQIKPEFQRGTFGFAGGHHGGSGRGSIGNSRFSRGGNDSNARYRDFDGRVAMRNNDQQEEEMLDSWNACIRGGIHNPHHYSSRRGGRMNSPSVGGGDISPIRTSPMIEEDEEKDFGNSSEQLPLKKQTEIVVTQQQQIDDDKDFRGIDSNTIESNNPSPQNKQSPHHQHYSDDNDFRRSSIQQSHFNRQTSPSPGFSEERQFEGNKRRHRSQSPPVNISARSQFPHESEDFDTPYGNAAKRYRSFYGSGGPPGGEEGDYPPQFNYGGDRGGRGGRTQGWGYRGGRPFFPRLICKFFREGFCRDGDQCTFSHLTGDSHRRPELCRYYQQGYCKKGLFCQLMHGEWPCKAFHKGECSKEQCSFSHEPLDDVSRPIMDKRQFHRNPHQQIGLGAPQPPQQQQQPFFKKQQHSMNESSVPGHPLSPENLNQGSSEINMLNEETGGISLQQQQPSIPPPGLVMPPPLVSTQTTPSNQPPQNLQSQPPPSFQQLQQQVHQVAGPHFPHQPSLLGPSSAAAQAQAMLTAILQQSQQTGSTKEVLKSNIEDQQQLNKTEIEEIELKPATNTGGFNINQMLEQITKQNSPPPPSQPPIAITNVKREETNTLDLLANVELSDSTTTIIEESPASPVFASEQQQENENKPAALIPVVREWKLHLVDLSPLIECSDMHFDIKLVQVYFLFKF</sequence>
<accession>A0A915LVS3</accession>
<evidence type="ECO:0000256" key="2">
    <source>
        <dbReference type="ARBA" id="ARBA00022737"/>
    </source>
</evidence>
<feature type="domain" description="C3H1-type" evidence="7">
    <location>
        <begin position="363"/>
        <end position="390"/>
    </location>
</feature>
<dbReference type="InterPro" id="IPR045124">
    <property type="entry name" value="Su(sable)-like"/>
</dbReference>
<dbReference type="PANTHER" id="PTHR13119:SF12">
    <property type="entry name" value="PROTEIN SUPPRESSOR OF SABLE"/>
    <property type="match status" value="1"/>
</dbReference>
<evidence type="ECO:0000256" key="5">
    <source>
        <dbReference type="PROSITE-ProRule" id="PRU00723"/>
    </source>
</evidence>
<keyword evidence="2" id="KW-0677">Repeat</keyword>
<feature type="region of interest" description="Disordered" evidence="6">
    <location>
        <begin position="1"/>
        <end position="353"/>
    </location>
</feature>
<feature type="domain" description="C3H1-type" evidence="7">
    <location>
        <begin position="421"/>
        <end position="442"/>
    </location>
</feature>
<evidence type="ECO:0000256" key="1">
    <source>
        <dbReference type="ARBA" id="ARBA00022723"/>
    </source>
</evidence>
<dbReference type="GO" id="GO:0008270">
    <property type="term" value="F:zinc ion binding"/>
    <property type="evidence" value="ECO:0007669"/>
    <property type="project" value="UniProtKB-KW"/>
</dbReference>
<feature type="region of interest" description="Disordered" evidence="6">
    <location>
        <begin position="518"/>
        <end position="588"/>
    </location>
</feature>
<keyword evidence="3 5" id="KW-0863">Zinc-finger</keyword>
<feature type="region of interest" description="Disordered" evidence="6">
    <location>
        <begin position="460"/>
        <end position="504"/>
    </location>
</feature>
<feature type="compositionally biased region" description="Basic and acidic residues" evidence="6">
    <location>
        <begin position="245"/>
        <end position="254"/>
    </location>
</feature>
<dbReference type="PROSITE" id="PS50103">
    <property type="entry name" value="ZF_C3H1"/>
    <property type="match status" value="3"/>
</dbReference>
<dbReference type="Pfam" id="PF00642">
    <property type="entry name" value="zf-CCCH"/>
    <property type="match status" value="2"/>
</dbReference>
<feature type="compositionally biased region" description="Pro residues" evidence="6">
    <location>
        <begin position="526"/>
        <end position="538"/>
    </location>
</feature>
<dbReference type="InterPro" id="IPR036855">
    <property type="entry name" value="Znf_CCCH_sf"/>
</dbReference>
<feature type="zinc finger region" description="C3H1-type" evidence="5">
    <location>
        <begin position="363"/>
        <end position="390"/>
    </location>
</feature>
<dbReference type="GO" id="GO:0003723">
    <property type="term" value="F:RNA binding"/>
    <property type="evidence" value="ECO:0007669"/>
    <property type="project" value="InterPro"/>
</dbReference>
<feature type="compositionally biased region" description="Basic residues" evidence="6">
    <location>
        <begin position="152"/>
        <end position="162"/>
    </location>
</feature>
<feature type="zinc finger region" description="C3H1-type" evidence="5">
    <location>
        <begin position="421"/>
        <end position="442"/>
    </location>
</feature>
<feature type="compositionally biased region" description="Polar residues" evidence="6">
    <location>
        <begin position="288"/>
        <end position="298"/>
    </location>
</feature>
<feature type="compositionally biased region" description="Polar residues" evidence="6">
    <location>
        <begin position="224"/>
        <end position="239"/>
    </location>
</feature>
<evidence type="ECO:0000256" key="3">
    <source>
        <dbReference type="ARBA" id="ARBA00022771"/>
    </source>
</evidence>
<evidence type="ECO:0000256" key="6">
    <source>
        <dbReference type="SAM" id="MobiDB-lite"/>
    </source>
</evidence>
<feature type="compositionally biased region" description="Basic and acidic residues" evidence="6">
    <location>
        <begin position="117"/>
        <end position="126"/>
    </location>
</feature>
<dbReference type="AlphaFoldDB" id="A0A915LVS3"/>
<proteinExistence type="predicted"/>
<dbReference type="Pfam" id="PF14608">
    <property type="entry name" value="zf-CCCH_2"/>
    <property type="match status" value="1"/>
</dbReference>
<evidence type="ECO:0000313" key="9">
    <source>
        <dbReference type="WBParaSite" id="scaffold1788_cov258.g3637"/>
    </source>
</evidence>
<feature type="compositionally biased region" description="Polar residues" evidence="6">
    <location>
        <begin position="255"/>
        <end position="270"/>
    </location>
</feature>
<keyword evidence="4 5" id="KW-0862">Zinc</keyword>
<dbReference type="Gene3D" id="4.10.1000.10">
    <property type="entry name" value="Zinc finger, CCCH-type"/>
    <property type="match status" value="1"/>
</dbReference>
<dbReference type="SMART" id="SM00356">
    <property type="entry name" value="ZnF_C3H1"/>
    <property type="match status" value="3"/>
</dbReference>
<feature type="compositionally biased region" description="Low complexity" evidence="6">
    <location>
        <begin position="66"/>
        <end position="78"/>
    </location>
</feature>
<keyword evidence="8" id="KW-1185">Reference proteome</keyword>
<dbReference type="Proteomes" id="UP000887561">
    <property type="component" value="Unplaced"/>
</dbReference>
<feature type="compositionally biased region" description="Low complexity" evidence="6">
    <location>
        <begin position="540"/>
        <end position="567"/>
    </location>
</feature>
<dbReference type="GO" id="GO:0005634">
    <property type="term" value="C:nucleus"/>
    <property type="evidence" value="ECO:0007669"/>
    <property type="project" value="TreeGrafter"/>
</dbReference>
<dbReference type="InterPro" id="IPR000571">
    <property type="entry name" value="Znf_CCCH"/>
</dbReference>
<organism evidence="8 9">
    <name type="scientific">Meloidogyne javanica</name>
    <name type="common">Root-knot nematode worm</name>
    <dbReference type="NCBI Taxonomy" id="6303"/>
    <lineage>
        <taxon>Eukaryota</taxon>
        <taxon>Metazoa</taxon>
        <taxon>Ecdysozoa</taxon>
        <taxon>Nematoda</taxon>
        <taxon>Chromadorea</taxon>
        <taxon>Rhabditida</taxon>
        <taxon>Tylenchina</taxon>
        <taxon>Tylenchomorpha</taxon>
        <taxon>Tylenchoidea</taxon>
        <taxon>Meloidogynidae</taxon>
        <taxon>Meloidogyninae</taxon>
        <taxon>Meloidogyne</taxon>
        <taxon>Meloidogyne incognita group</taxon>
    </lineage>
</organism>
<feature type="compositionally biased region" description="Basic and acidic residues" evidence="6">
    <location>
        <begin position="38"/>
        <end position="65"/>
    </location>
</feature>
<dbReference type="PANTHER" id="PTHR13119">
    <property type="entry name" value="ZINC FINGER CCCH DOMAIN-CONTAINING PROTEI"/>
    <property type="match status" value="1"/>
</dbReference>
<evidence type="ECO:0000259" key="7">
    <source>
        <dbReference type="PROSITE" id="PS50103"/>
    </source>
</evidence>
<evidence type="ECO:0000313" key="8">
    <source>
        <dbReference type="Proteomes" id="UP000887561"/>
    </source>
</evidence>
<evidence type="ECO:0000256" key="4">
    <source>
        <dbReference type="ARBA" id="ARBA00022833"/>
    </source>
</evidence>
<reference evidence="9" key="1">
    <citation type="submission" date="2022-11" db="UniProtKB">
        <authorList>
            <consortium name="WormBaseParasite"/>
        </authorList>
    </citation>
    <scope>IDENTIFICATION</scope>
</reference>
<feature type="compositionally biased region" description="Acidic residues" evidence="6">
    <location>
        <begin position="14"/>
        <end position="32"/>
    </location>
</feature>
<feature type="domain" description="C3H1-type" evidence="7">
    <location>
        <begin position="394"/>
        <end position="420"/>
    </location>
</feature>